<dbReference type="OrthoDB" id="5279008at2759"/>
<reference evidence="1" key="1">
    <citation type="journal article" date="2020" name="Stud. Mycol.">
        <title>101 Dothideomycetes genomes: a test case for predicting lifestyles and emergence of pathogens.</title>
        <authorList>
            <person name="Haridas S."/>
            <person name="Albert R."/>
            <person name="Binder M."/>
            <person name="Bloem J."/>
            <person name="Labutti K."/>
            <person name="Salamov A."/>
            <person name="Andreopoulos B."/>
            <person name="Baker S."/>
            <person name="Barry K."/>
            <person name="Bills G."/>
            <person name="Bluhm B."/>
            <person name="Cannon C."/>
            <person name="Castanera R."/>
            <person name="Culley D."/>
            <person name="Daum C."/>
            <person name="Ezra D."/>
            <person name="Gonzalez J."/>
            <person name="Henrissat B."/>
            <person name="Kuo A."/>
            <person name="Liang C."/>
            <person name="Lipzen A."/>
            <person name="Lutzoni F."/>
            <person name="Magnuson J."/>
            <person name="Mondo S."/>
            <person name="Nolan M."/>
            <person name="Ohm R."/>
            <person name="Pangilinan J."/>
            <person name="Park H.-J."/>
            <person name="Ramirez L."/>
            <person name="Alfaro M."/>
            <person name="Sun H."/>
            <person name="Tritt A."/>
            <person name="Yoshinaga Y."/>
            <person name="Zwiers L.-H."/>
            <person name="Turgeon B."/>
            <person name="Goodwin S."/>
            <person name="Spatafora J."/>
            <person name="Crous P."/>
            <person name="Grigoriev I."/>
        </authorList>
    </citation>
    <scope>NUCLEOTIDE SEQUENCE</scope>
    <source>
        <strain evidence="1">SCOH1-5</strain>
    </source>
</reference>
<organism evidence="1 2">
    <name type="scientific">Cercospora zeae-maydis SCOH1-5</name>
    <dbReference type="NCBI Taxonomy" id="717836"/>
    <lineage>
        <taxon>Eukaryota</taxon>
        <taxon>Fungi</taxon>
        <taxon>Dikarya</taxon>
        <taxon>Ascomycota</taxon>
        <taxon>Pezizomycotina</taxon>
        <taxon>Dothideomycetes</taxon>
        <taxon>Dothideomycetidae</taxon>
        <taxon>Mycosphaerellales</taxon>
        <taxon>Mycosphaerellaceae</taxon>
        <taxon>Cercospora</taxon>
    </lineage>
</organism>
<dbReference type="EMBL" id="ML992686">
    <property type="protein sequence ID" value="KAF2209597.1"/>
    <property type="molecule type" value="Genomic_DNA"/>
</dbReference>
<accession>A0A6A6F8Q0</accession>
<keyword evidence="2" id="KW-1185">Reference proteome</keyword>
<evidence type="ECO:0000313" key="1">
    <source>
        <dbReference type="EMBL" id="KAF2209597.1"/>
    </source>
</evidence>
<protein>
    <submittedName>
        <fullName evidence="1">Uncharacterized protein</fullName>
    </submittedName>
</protein>
<name>A0A6A6F8Q0_9PEZI</name>
<dbReference type="Proteomes" id="UP000799539">
    <property type="component" value="Unassembled WGS sequence"/>
</dbReference>
<sequence length="439" mass="49039">MARTGPALGSEKLCERLSLCLRPADQAQVYQACTKTDTTEEVILNKWLGTWTTSLMGSDSQRLKFLAADADLAAYVKVIRISDDSELVDPYSSSQLPSEGTAYNIWPRDDAGSIDWRQLDCTTLQNVLLQKLIRPYTILVRDYRIEVANLKFCSEMAIVRDLFKPLGVNLSGRGTALRIARDVVEAGDLAMTSIKWHTPSVPLSESSPLHLPRFAQGDRPVALGSPRVSELRVDLVHDRQGQGTGFSMLQSVDLRLDHESCSYWLDRILHHAGNLEHLSVSFDCPSWNTASCREMVVPKLRRFRLFQAKLPADLLYNFLAASANSLTELELRQVTLSAGSKWSELFSTLATHLSVLESFRLVFLREDSTGRMALDYRELLSEVRLEEQHRAGLEFVVKGPAENRRATRLFYKGPNAAAVLGIVAKHGRPGIVDARVVIT</sequence>
<proteinExistence type="predicted"/>
<gene>
    <name evidence="1" type="ORF">CERZMDRAFT_118487</name>
</gene>
<dbReference type="AlphaFoldDB" id="A0A6A6F8Q0"/>
<evidence type="ECO:0000313" key="2">
    <source>
        <dbReference type="Proteomes" id="UP000799539"/>
    </source>
</evidence>